<dbReference type="GO" id="GO:0005789">
    <property type="term" value="C:endoplasmic reticulum membrane"/>
    <property type="evidence" value="ECO:0007669"/>
    <property type="project" value="InterPro"/>
</dbReference>
<dbReference type="InterPro" id="IPR005351">
    <property type="entry name" value="ASTER"/>
</dbReference>
<dbReference type="KEGG" id="cten:18247680"/>
<protein>
    <submittedName>
        <fullName evidence="5">Uncharacterized protein</fullName>
    </submittedName>
</protein>
<reference evidence="5 6" key="1">
    <citation type="journal article" date="2011" name="Proc. Natl. Acad. Sci. U.S.A.">
        <title>Comparative genomics of xylose-fermenting fungi for enhanced biofuel production.</title>
        <authorList>
            <person name="Wohlbach D.J."/>
            <person name="Kuo A."/>
            <person name="Sato T.K."/>
            <person name="Potts K.M."/>
            <person name="Salamov A.A."/>
            <person name="LaButti K.M."/>
            <person name="Sun H."/>
            <person name="Clum A."/>
            <person name="Pangilinan J.L."/>
            <person name="Lindquist E.A."/>
            <person name="Lucas S."/>
            <person name="Lapidus A."/>
            <person name="Jin M."/>
            <person name="Gunawan C."/>
            <person name="Balan V."/>
            <person name="Dale B.E."/>
            <person name="Jeffries T.W."/>
            <person name="Zinkel R."/>
            <person name="Barry K.W."/>
            <person name="Grigoriev I.V."/>
            <person name="Gasch A.P."/>
        </authorList>
    </citation>
    <scope>NUCLEOTIDE SEQUENCE [LARGE SCALE GENOMIC DNA]</scope>
    <source>
        <strain evidence="6">ATCC 10573 / BCRC 21748 / CBS 615 / JCM 9827 / NBRC 10315 / NRRL Y-1498 / VKM Y-70</strain>
    </source>
</reference>
<keyword evidence="4" id="KW-0472">Membrane</keyword>
<proteinExistence type="predicted"/>
<gene>
    <name evidence="5" type="ORF">CANTEDRAFT_115026</name>
</gene>
<evidence type="ECO:0000313" key="5">
    <source>
        <dbReference type="EMBL" id="EGV61559.1"/>
    </source>
</evidence>
<dbReference type="AlphaFoldDB" id="G3BBK4"/>
<keyword evidence="3" id="KW-1133">Transmembrane helix</keyword>
<dbReference type="PANTHER" id="PTHR28038:SF1">
    <property type="entry name" value="ADL329WP"/>
    <property type="match status" value="1"/>
</dbReference>
<evidence type="ECO:0000256" key="1">
    <source>
        <dbReference type="ARBA" id="ARBA00004370"/>
    </source>
</evidence>
<dbReference type="STRING" id="590646.G3BBK4"/>
<dbReference type="Pfam" id="PF03669">
    <property type="entry name" value="ASTER"/>
    <property type="match status" value="1"/>
</dbReference>
<dbReference type="eggNOG" id="ENOG502S6JB">
    <property type="taxonomic scope" value="Eukaryota"/>
</dbReference>
<evidence type="ECO:0000256" key="3">
    <source>
        <dbReference type="ARBA" id="ARBA00022989"/>
    </source>
</evidence>
<dbReference type="HOGENOM" id="CLU_129456_1_1_1"/>
<dbReference type="RefSeq" id="XP_006687729.1">
    <property type="nucleotide sequence ID" value="XM_006687666.1"/>
</dbReference>
<evidence type="ECO:0000256" key="4">
    <source>
        <dbReference type="ARBA" id="ARBA00023136"/>
    </source>
</evidence>
<sequence length="117" mass="12506">MSKVREDKVVPYHHFPAKPRGEASSMISQSLPMAAMFMRNKMLSWAAVFLAVQSYLNEPTNKPSSGDEAATQPPLLRVVLAIFSLGTCYLDLLFPAVNPQLRAAQAAAAAATAAATA</sequence>
<evidence type="ECO:0000256" key="2">
    <source>
        <dbReference type="ARBA" id="ARBA00022692"/>
    </source>
</evidence>
<comment type="subcellular location">
    <subcellularLocation>
        <location evidence="1">Membrane</location>
    </subcellularLocation>
</comment>
<organism evidence="6">
    <name type="scientific">Candida tenuis (strain ATCC 10573 / BCRC 21748 / CBS 615 / JCM 9827 / NBRC 10315 / NRRL Y-1498 / VKM Y-70)</name>
    <name type="common">Yeast</name>
    <name type="synonym">Yamadazyma tenuis</name>
    <dbReference type="NCBI Taxonomy" id="590646"/>
    <lineage>
        <taxon>Eukaryota</taxon>
        <taxon>Fungi</taxon>
        <taxon>Dikarya</taxon>
        <taxon>Ascomycota</taxon>
        <taxon>Saccharomycotina</taxon>
        <taxon>Pichiomycetes</taxon>
        <taxon>Debaryomycetaceae</taxon>
        <taxon>Yamadazyma</taxon>
    </lineage>
</organism>
<evidence type="ECO:0000313" key="6">
    <source>
        <dbReference type="Proteomes" id="UP000000707"/>
    </source>
</evidence>
<dbReference type="GO" id="GO:0044183">
    <property type="term" value="F:protein folding chaperone"/>
    <property type="evidence" value="ECO:0007669"/>
    <property type="project" value="InterPro"/>
</dbReference>
<dbReference type="EMBL" id="GL996527">
    <property type="protein sequence ID" value="EGV61559.1"/>
    <property type="molecule type" value="Genomic_DNA"/>
</dbReference>
<keyword evidence="6" id="KW-1185">Reference proteome</keyword>
<dbReference type="GeneID" id="18247680"/>
<dbReference type="Proteomes" id="UP000000707">
    <property type="component" value="Unassembled WGS sequence"/>
</dbReference>
<dbReference type="PANTHER" id="PTHR28038">
    <property type="entry name" value="ADL329WP"/>
    <property type="match status" value="1"/>
</dbReference>
<accession>G3BBK4</accession>
<dbReference type="GO" id="GO:0045048">
    <property type="term" value="P:protein insertion into ER membrane"/>
    <property type="evidence" value="ECO:0007669"/>
    <property type="project" value="InterPro"/>
</dbReference>
<keyword evidence="2" id="KW-0812">Transmembrane</keyword>
<name>G3BBK4_CANTC</name>
<dbReference type="OrthoDB" id="284718at2759"/>